<dbReference type="GO" id="GO:0043161">
    <property type="term" value="P:proteasome-mediated ubiquitin-dependent protein catabolic process"/>
    <property type="evidence" value="ECO:0007669"/>
    <property type="project" value="TreeGrafter"/>
</dbReference>
<dbReference type="FunFam" id="2.60.120.920:FF:000079">
    <property type="entry name" value="Predicted protein"/>
    <property type="match status" value="1"/>
</dbReference>
<dbReference type="PANTHER" id="PTHR12245:SF16">
    <property type="entry name" value="SPRY DOMAIN-CONTAINING SOCS BOX PROTEIN 3-LIKE"/>
    <property type="match status" value="1"/>
</dbReference>
<dbReference type="InterPro" id="IPR043136">
    <property type="entry name" value="B30.2/SPRY_sf"/>
</dbReference>
<dbReference type="CDD" id="cd12876">
    <property type="entry name" value="SPRY_SOCS3"/>
    <property type="match status" value="1"/>
</dbReference>
<dbReference type="InterPro" id="IPR050672">
    <property type="entry name" value="FBXO45-Fsn/SPSB_families"/>
</dbReference>
<dbReference type="InterPro" id="IPR035754">
    <property type="entry name" value="SPRY_SPSB3"/>
</dbReference>
<sequence>MLRSFRDHIWESWEWDSHSKSPDAQLSACRQSVYFHVSPLLDSQGTAGVRGTKGETCFTHGEHYWEIEFLEPPYGCSVMVGVGTQNALLHTGDKRFINLIGIDSESWGLSYKGFIWHNGRSRKYTEPFYDKNTVIGILLDLSAGTLTFYRNGVNLGVAFTGLKQVIKISKALFPLVSSTAPETELQLGLRTHRMSSLQEQCIHIITQSLSHYTNAHKLQLPTPLLCQILTHALS</sequence>
<dbReference type="InterPro" id="IPR003877">
    <property type="entry name" value="SPRY_dom"/>
</dbReference>
<feature type="domain" description="B30.2/SPRY" evidence="1">
    <location>
        <begin position="1"/>
        <end position="194"/>
    </location>
</feature>
<gene>
    <name evidence="2" type="ORF">E1301_Tti003422</name>
</gene>
<dbReference type="InterPro" id="IPR013320">
    <property type="entry name" value="ConA-like_dom_sf"/>
</dbReference>
<dbReference type="EMBL" id="SOYY01000003">
    <property type="protein sequence ID" value="KAA0723463.1"/>
    <property type="molecule type" value="Genomic_DNA"/>
</dbReference>
<dbReference type="InterPro" id="IPR001870">
    <property type="entry name" value="B30.2/SPRY"/>
</dbReference>
<dbReference type="SUPFAM" id="SSF49899">
    <property type="entry name" value="Concanavalin A-like lectins/glucanases"/>
    <property type="match status" value="1"/>
</dbReference>
<evidence type="ECO:0000259" key="1">
    <source>
        <dbReference type="PROSITE" id="PS50188"/>
    </source>
</evidence>
<protein>
    <recommendedName>
        <fullName evidence="1">B30.2/SPRY domain-containing protein</fullName>
    </recommendedName>
</protein>
<dbReference type="GO" id="GO:0019005">
    <property type="term" value="C:SCF ubiquitin ligase complex"/>
    <property type="evidence" value="ECO:0007669"/>
    <property type="project" value="TreeGrafter"/>
</dbReference>
<dbReference type="SMART" id="SM00449">
    <property type="entry name" value="SPRY"/>
    <property type="match status" value="1"/>
</dbReference>
<dbReference type="Pfam" id="PF00622">
    <property type="entry name" value="SPRY"/>
    <property type="match status" value="1"/>
</dbReference>
<evidence type="ECO:0000313" key="2">
    <source>
        <dbReference type="EMBL" id="KAA0723463.1"/>
    </source>
</evidence>
<dbReference type="Proteomes" id="UP000324632">
    <property type="component" value="Chromosome 3"/>
</dbReference>
<keyword evidence="3" id="KW-1185">Reference proteome</keyword>
<evidence type="ECO:0000313" key="3">
    <source>
        <dbReference type="Proteomes" id="UP000324632"/>
    </source>
</evidence>
<accession>A0A5A9PNP3</accession>
<dbReference type="PROSITE" id="PS50188">
    <property type="entry name" value="B302_SPRY"/>
    <property type="match status" value="1"/>
</dbReference>
<dbReference type="Gene3D" id="2.60.120.920">
    <property type="match status" value="1"/>
</dbReference>
<proteinExistence type="predicted"/>
<reference evidence="2 3" key="1">
    <citation type="journal article" date="2019" name="Mol. Ecol. Resour.">
        <title>Chromosome-level genome assembly of Triplophysa tibetana, a fish adapted to the harsh high-altitude environment of the Tibetan Plateau.</title>
        <authorList>
            <person name="Yang X."/>
            <person name="Liu H."/>
            <person name="Ma Z."/>
            <person name="Zou Y."/>
            <person name="Zou M."/>
            <person name="Mao Y."/>
            <person name="Li X."/>
            <person name="Wang H."/>
            <person name="Chen T."/>
            <person name="Wang W."/>
            <person name="Yang R."/>
        </authorList>
    </citation>
    <scope>NUCLEOTIDE SEQUENCE [LARGE SCALE GENOMIC DNA]</scope>
    <source>
        <strain evidence="2">TTIB1903HZAU</strain>
        <tissue evidence="2">Muscle</tissue>
    </source>
</reference>
<organism evidence="2 3">
    <name type="scientific">Triplophysa tibetana</name>
    <dbReference type="NCBI Taxonomy" id="1572043"/>
    <lineage>
        <taxon>Eukaryota</taxon>
        <taxon>Metazoa</taxon>
        <taxon>Chordata</taxon>
        <taxon>Craniata</taxon>
        <taxon>Vertebrata</taxon>
        <taxon>Euteleostomi</taxon>
        <taxon>Actinopterygii</taxon>
        <taxon>Neopterygii</taxon>
        <taxon>Teleostei</taxon>
        <taxon>Ostariophysi</taxon>
        <taxon>Cypriniformes</taxon>
        <taxon>Nemacheilidae</taxon>
        <taxon>Triplophysa</taxon>
    </lineage>
</organism>
<dbReference type="PANTHER" id="PTHR12245">
    <property type="entry name" value="SPRY DOMAIN CONTAINING SOCS BOX PROTEIN"/>
    <property type="match status" value="1"/>
</dbReference>
<comment type="caution">
    <text evidence="2">The sequence shown here is derived from an EMBL/GenBank/DDBJ whole genome shotgun (WGS) entry which is preliminary data.</text>
</comment>
<dbReference type="AlphaFoldDB" id="A0A5A9PNP3"/>
<name>A0A5A9PNP3_9TELE</name>
<dbReference type="GO" id="GO:0016567">
    <property type="term" value="P:protein ubiquitination"/>
    <property type="evidence" value="ECO:0007669"/>
    <property type="project" value="UniProtKB-ARBA"/>
</dbReference>